<keyword evidence="3" id="KW-0804">Transcription</keyword>
<keyword evidence="1" id="KW-0805">Transcription regulation</keyword>
<evidence type="ECO:0000256" key="2">
    <source>
        <dbReference type="ARBA" id="ARBA00023125"/>
    </source>
</evidence>
<keyword evidence="2" id="KW-0238">DNA-binding</keyword>
<name>A0ABS5CJ47_9BACL</name>
<dbReference type="SMART" id="SM00342">
    <property type="entry name" value="HTH_ARAC"/>
    <property type="match status" value="1"/>
</dbReference>
<dbReference type="Gene3D" id="2.60.120.10">
    <property type="entry name" value="Jelly Rolls"/>
    <property type="match status" value="1"/>
</dbReference>
<dbReference type="InterPro" id="IPR037923">
    <property type="entry name" value="HTH-like"/>
</dbReference>
<dbReference type="InterPro" id="IPR009057">
    <property type="entry name" value="Homeodomain-like_sf"/>
</dbReference>
<proteinExistence type="predicted"/>
<protein>
    <submittedName>
        <fullName evidence="5">AraC family transcriptional regulator</fullName>
    </submittedName>
</protein>
<dbReference type="InterPro" id="IPR014710">
    <property type="entry name" value="RmlC-like_jellyroll"/>
</dbReference>
<dbReference type="Pfam" id="PF02311">
    <property type="entry name" value="AraC_binding"/>
    <property type="match status" value="1"/>
</dbReference>
<evidence type="ECO:0000256" key="1">
    <source>
        <dbReference type="ARBA" id="ARBA00023015"/>
    </source>
</evidence>
<comment type="caution">
    <text evidence="5">The sequence shown here is derived from an EMBL/GenBank/DDBJ whole genome shotgun (WGS) entry which is preliminary data.</text>
</comment>
<dbReference type="Gene3D" id="1.10.10.60">
    <property type="entry name" value="Homeodomain-like"/>
    <property type="match status" value="2"/>
</dbReference>
<dbReference type="InterPro" id="IPR003313">
    <property type="entry name" value="AraC-bd"/>
</dbReference>
<sequence>MKKMEGFREQRLFVLPEYMQRELAGTELTRQLFVSDIGFFPHAKHHYRERTEGADAHIFIYCIDGHGIVEINDGEPLSIGPGSLVAIPAGMPHRYWASEQEPWSIYWFHLKGEHARELTRLYGLDEHKTISLPHSIVADFVSSIEQSLAIISDRPYSIHSHVYVSQTMRWILSGVGQELLHASQDHKRDQYLEKAMRYMNEHVGTTVRLPELARSAGISTQHLIHLFNKETGFSPIDYFLRMKMQHAASMLDLTNLTVREIAVSVGLADPYYFSRIFKKLMGYSPTEYRKIPKG</sequence>
<dbReference type="EMBL" id="JAGKSP010000013">
    <property type="protein sequence ID" value="MBP3965893.1"/>
    <property type="molecule type" value="Genomic_DNA"/>
</dbReference>
<evidence type="ECO:0000256" key="3">
    <source>
        <dbReference type="ARBA" id="ARBA00023163"/>
    </source>
</evidence>
<evidence type="ECO:0000259" key="4">
    <source>
        <dbReference type="PROSITE" id="PS01124"/>
    </source>
</evidence>
<dbReference type="CDD" id="cd06986">
    <property type="entry name" value="cupin_MmsR-like_N"/>
    <property type="match status" value="1"/>
</dbReference>
<dbReference type="PROSITE" id="PS01124">
    <property type="entry name" value="HTH_ARAC_FAMILY_2"/>
    <property type="match status" value="1"/>
</dbReference>
<dbReference type="SUPFAM" id="SSF51215">
    <property type="entry name" value="Regulatory protein AraC"/>
    <property type="match status" value="1"/>
</dbReference>
<dbReference type="InterPro" id="IPR018060">
    <property type="entry name" value="HTH_AraC"/>
</dbReference>
<keyword evidence="6" id="KW-1185">Reference proteome</keyword>
<dbReference type="InterPro" id="IPR018062">
    <property type="entry name" value="HTH_AraC-typ_CS"/>
</dbReference>
<dbReference type="Proteomes" id="UP000673394">
    <property type="component" value="Unassembled WGS sequence"/>
</dbReference>
<dbReference type="PANTHER" id="PTHR43280:SF30">
    <property type="entry name" value="MMSAB OPERON REGULATORY PROTEIN"/>
    <property type="match status" value="1"/>
</dbReference>
<accession>A0ABS5CJ47</accession>
<dbReference type="PRINTS" id="PR00032">
    <property type="entry name" value="HTHARAC"/>
</dbReference>
<dbReference type="InterPro" id="IPR020449">
    <property type="entry name" value="Tscrpt_reg_AraC-type_HTH"/>
</dbReference>
<dbReference type="PANTHER" id="PTHR43280">
    <property type="entry name" value="ARAC-FAMILY TRANSCRIPTIONAL REGULATOR"/>
    <property type="match status" value="1"/>
</dbReference>
<reference evidence="5 6" key="1">
    <citation type="submission" date="2021-04" db="EMBL/GenBank/DDBJ databases">
        <title>Paenibacillus sp. DLE-14 whole genome sequence.</title>
        <authorList>
            <person name="Ham Y.J."/>
        </authorList>
    </citation>
    <scope>NUCLEOTIDE SEQUENCE [LARGE SCALE GENOMIC DNA]</scope>
    <source>
        <strain evidence="5 6">DLE-14</strain>
    </source>
</reference>
<feature type="domain" description="HTH araC/xylS-type" evidence="4">
    <location>
        <begin position="193"/>
        <end position="291"/>
    </location>
</feature>
<organism evidence="5 6">
    <name type="scientific">Paenibacillus lignilyticus</name>
    <dbReference type="NCBI Taxonomy" id="1172615"/>
    <lineage>
        <taxon>Bacteria</taxon>
        <taxon>Bacillati</taxon>
        <taxon>Bacillota</taxon>
        <taxon>Bacilli</taxon>
        <taxon>Bacillales</taxon>
        <taxon>Paenibacillaceae</taxon>
        <taxon>Paenibacillus</taxon>
    </lineage>
</organism>
<evidence type="ECO:0000313" key="6">
    <source>
        <dbReference type="Proteomes" id="UP000673394"/>
    </source>
</evidence>
<gene>
    <name evidence="5" type="ORF">I8J30_24535</name>
</gene>
<dbReference type="Pfam" id="PF12833">
    <property type="entry name" value="HTH_18"/>
    <property type="match status" value="1"/>
</dbReference>
<dbReference type="SUPFAM" id="SSF46689">
    <property type="entry name" value="Homeodomain-like"/>
    <property type="match status" value="2"/>
</dbReference>
<dbReference type="PROSITE" id="PS00041">
    <property type="entry name" value="HTH_ARAC_FAMILY_1"/>
    <property type="match status" value="1"/>
</dbReference>
<evidence type="ECO:0000313" key="5">
    <source>
        <dbReference type="EMBL" id="MBP3965893.1"/>
    </source>
</evidence>
<dbReference type="RefSeq" id="WP_210662654.1">
    <property type="nucleotide sequence ID" value="NZ_JAGKSP010000013.1"/>
</dbReference>